<feature type="domain" description="Polymerase/histidinol phosphatase N-terminal" evidence="3">
    <location>
        <begin position="173"/>
        <end position="243"/>
    </location>
</feature>
<keyword evidence="2" id="KW-0732">Signal</keyword>
<evidence type="ECO:0000256" key="1">
    <source>
        <dbReference type="SAM" id="MobiDB-lite"/>
    </source>
</evidence>
<proteinExistence type="predicted"/>
<gene>
    <name evidence="4" type="ORF">AVDCRST_MAG78-3155</name>
</gene>
<accession>A0A6J4QS08</accession>
<dbReference type="GO" id="GO:0004534">
    <property type="term" value="F:5'-3' RNA exonuclease activity"/>
    <property type="evidence" value="ECO:0007669"/>
    <property type="project" value="TreeGrafter"/>
</dbReference>
<feature type="chain" id="PRO_5038602546" evidence="2">
    <location>
        <begin position="25"/>
        <end position="535"/>
    </location>
</feature>
<dbReference type="EMBL" id="CADCVB010000212">
    <property type="protein sequence ID" value="CAA9448803.1"/>
    <property type="molecule type" value="Genomic_DNA"/>
</dbReference>
<keyword evidence="4" id="KW-0560">Oxidoreductase</keyword>
<dbReference type="InterPro" id="IPR006311">
    <property type="entry name" value="TAT_signal"/>
</dbReference>
<dbReference type="PROSITE" id="PS51318">
    <property type="entry name" value="TAT"/>
    <property type="match status" value="1"/>
</dbReference>
<dbReference type="AlphaFoldDB" id="A0A6J4QS08"/>
<evidence type="ECO:0000256" key="2">
    <source>
        <dbReference type="SAM" id="SignalP"/>
    </source>
</evidence>
<dbReference type="InterPro" id="IPR016195">
    <property type="entry name" value="Pol/histidinol_Pase-like"/>
</dbReference>
<dbReference type="Gene3D" id="3.20.20.140">
    <property type="entry name" value="Metal-dependent hydrolases"/>
    <property type="match status" value="1"/>
</dbReference>
<protein>
    <submittedName>
        <fullName evidence="4">Glutamate synthase [NADPH] large chain</fullName>
        <ecNumber evidence="4">1.4.1.13</ecNumber>
    </submittedName>
</protein>
<dbReference type="InterPro" id="IPR052018">
    <property type="entry name" value="PHP_domain"/>
</dbReference>
<feature type="signal peptide" evidence="2">
    <location>
        <begin position="1"/>
        <end position="24"/>
    </location>
</feature>
<dbReference type="GO" id="GO:0004355">
    <property type="term" value="F:glutamate synthase (NADPH) activity"/>
    <property type="evidence" value="ECO:0007669"/>
    <property type="project" value="UniProtKB-EC"/>
</dbReference>
<sequence length="535" mass="58088">MGLSRRKFLAGLAALTGISALAPAEEVLAQEDRRRKTIVLTDTATTRGQYLYLPFKVPRGVNRIDAKLTKEGDASVGVGLFDQRGIEYESPGFRGVFGAESNEFFVSARHATRSFTPGRIKPGKWTVIVPVFDTTGPTEIKVRVTLSFGSQGETKLPGPEVGVVSPNPGWYKGELHCHTPQSSDAWASGSSLTPEGWADKAREIGLDFISLTDHNVTKQNWKLREDAGEGVLLIAGEEMTNWFHGHATVTGIEPGDHLDWRQRPEFGEFAVAELGPGEARIEEFIAEARRLGAYVSAAHPAAPLPGLTWQFFADAEENPEGALTDGLEVWTGPHQPDDEATLLKWDDFLRRGWKVWANGGSDTHGIKNSPFQPGYPTNVVYADSLSKEGIVSALKRGRMFLTRLPDGAEVYLSATGPDAQAQIVGGTIYGEADDLAEFTVLVRKGSGMRLVLLRDGAPVQTTLIESNEQEVKLTQPIAPRGYVRAELRGQADIENPDPLAKRTDMEALTNPIFLEIGPETAGNEPQTASPPPSGN</sequence>
<dbReference type="GO" id="GO:0035312">
    <property type="term" value="F:5'-3' DNA exonuclease activity"/>
    <property type="evidence" value="ECO:0007669"/>
    <property type="project" value="TreeGrafter"/>
</dbReference>
<feature type="region of interest" description="Disordered" evidence="1">
    <location>
        <begin position="514"/>
        <end position="535"/>
    </location>
</feature>
<dbReference type="NCBIfam" id="NF038032">
    <property type="entry name" value="CehA_McbA_metalo"/>
    <property type="match status" value="1"/>
</dbReference>
<dbReference type="SMART" id="SM00481">
    <property type="entry name" value="POLIIIAc"/>
    <property type="match status" value="1"/>
</dbReference>
<evidence type="ECO:0000313" key="4">
    <source>
        <dbReference type="EMBL" id="CAA9448803.1"/>
    </source>
</evidence>
<dbReference type="PANTHER" id="PTHR42924:SF3">
    <property type="entry name" value="POLYMERASE_HISTIDINOL PHOSPHATASE N-TERMINAL DOMAIN-CONTAINING PROTEIN"/>
    <property type="match status" value="1"/>
</dbReference>
<dbReference type="PANTHER" id="PTHR42924">
    <property type="entry name" value="EXONUCLEASE"/>
    <property type="match status" value="1"/>
</dbReference>
<reference evidence="4" key="1">
    <citation type="submission" date="2020-02" db="EMBL/GenBank/DDBJ databases">
        <authorList>
            <person name="Meier V. D."/>
        </authorList>
    </citation>
    <scope>NUCLEOTIDE SEQUENCE</scope>
    <source>
        <strain evidence="4">AVDCRST_MAG78</strain>
    </source>
</reference>
<dbReference type="EC" id="1.4.1.13" evidence="4"/>
<evidence type="ECO:0000259" key="3">
    <source>
        <dbReference type="SMART" id="SM00481"/>
    </source>
</evidence>
<dbReference type="InterPro" id="IPR003141">
    <property type="entry name" value="Pol/His_phosphatase_N"/>
</dbReference>
<organism evidence="4">
    <name type="scientific">uncultured Rubrobacteraceae bacterium</name>
    <dbReference type="NCBI Taxonomy" id="349277"/>
    <lineage>
        <taxon>Bacteria</taxon>
        <taxon>Bacillati</taxon>
        <taxon>Actinomycetota</taxon>
        <taxon>Rubrobacteria</taxon>
        <taxon>Rubrobacterales</taxon>
        <taxon>Rubrobacteraceae</taxon>
        <taxon>environmental samples</taxon>
    </lineage>
</organism>
<name>A0A6J4QS08_9ACTN</name>
<dbReference type="SUPFAM" id="SSF89550">
    <property type="entry name" value="PHP domain-like"/>
    <property type="match status" value="1"/>
</dbReference>